<comment type="caution">
    <text evidence="1">The sequence shown here is derived from an EMBL/GenBank/DDBJ whole genome shotgun (WGS) entry which is preliminary data.</text>
</comment>
<sequence length="636" mass="70992">MSPTQDPAQFAQPQLTMQDAHLVLWATAESHVTCAQRLFREQAGGKTETSAADCWQARIVSALACLYSVLSLCESSEVRERYLKGALPPGPEIEARTRLRIAQIVAVWSQDDNEAEQEFNLKRALMVLPTADHYAGLKMTIVAMQCRLYMRRGEAKWAEQRMKAAFNEAQKRQLAAWVHYFMLELSELYLANNDANSAMNTLQFSIRMAKGCNDVVSEAMASVQLLGRLIETRAWQKADEIIESLHRLAQERKVAETYQITSRFLALKAAMLVMQGKIETARLTSDSARQVLKEWQAVFVKRLVSGQVTDAGSIFAVPGQPSEMQFRSWSYYEAHAWIMLISGLGVRGENSGEDALRFFQMARDGVAKGESDGIKSLLIRVKLQVLLHQVDVELAGVRMRSAKQTLDAVMQTMADAVTLENSGYPLGGFWRQHRNEVALRWAMYRHRQSEFKEAVDAYQCVANSSAPEDIRLVAHVNLIALLLAEDTVSEESRSRAKKLLDQVTEAVAGAPESEILRNAVLEFLQGLESEKPVLAKTRLLACLKVCKVIADTTLQGWTLCMLGSVMLPTGLYDQAMKMCATGQAIAQRNKDPLQNAAAIGILTQIERSVGDASRSEQLMQIHRHYIEKFETLASGD</sequence>
<gene>
    <name evidence="1" type="ORF">FBU59_000391</name>
</gene>
<dbReference type="Proteomes" id="UP001150603">
    <property type="component" value="Unassembled WGS sequence"/>
</dbReference>
<evidence type="ECO:0000313" key="1">
    <source>
        <dbReference type="EMBL" id="KAJ1951033.1"/>
    </source>
</evidence>
<protein>
    <submittedName>
        <fullName evidence="1">Uncharacterized protein</fullName>
    </submittedName>
</protein>
<organism evidence="1 2">
    <name type="scientific">Linderina macrospora</name>
    <dbReference type="NCBI Taxonomy" id="4868"/>
    <lineage>
        <taxon>Eukaryota</taxon>
        <taxon>Fungi</taxon>
        <taxon>Fungi incertae sedis</taxon>
        <taxon>Zoopagomycota</taxon>
        <taxon>Kickxellomycotina</taxon>
        <taxon>Kickxellomycetes</taxon>
        <taxon>Kickxellales</taxon>
        <taxon>Kickxellaceae</taxon>
        <taxon>Linderina</taxon>
    </lineage>
</organism>
<reference evidence="1" key="1">
    <citation type="submission" date="2022-07" db="EMBL/GenBank/DDBJ databases">
        <title>Phylogenomic reconstructions and comparative analyses of Kickxellomycotina fungi.</title>
        <authorList>
            <person name="Reynolds N.K."/>
            <person name="Stajich J.E."/>
            <person name="Barry K."/>
            <person name="Grigoriev I.V."/>
            <person name="Crous P."/>
            <person name="Smith M.E."/>
        </authorList>
    </citation>
    <scope>NUCLEOTIDE SEQUENCE</scope>
    <source>
        <strain evidence="1">NRRL 5244</strain>
    </source>
</reference>
<dbReference type="EMBL" id="JANBPW010000072">
    <property type="protein sequence ID" value="KAJ1951033.1"/>
    <property type="molecule type" value="Genomic_DNA"/>
</dbReference>
<accession>A0ACC1JHB5</accession>
<evidence type="ECO:0000313" key="2">
    <source>
        <dbReference type="Proteomes" id="UP001150603"/>
    </source>
</evidence>
<keyword evidence="2" id="KW-1185">Reference proteome</keyword>
<proteinExistence type="predicted"/>
<name>A0ACC1JHB5_9FUNG</name>